<dbReference type="Gene3D" id="3.30.1370.10">
    <property type="entry name" value="K Homology domain, type 1"/>
    <property type="match status" value="1"/>
</dbReference>
<sequence length="771" mass="87529">MHIYTHFNSSAFVELPHVFQTGRLWKSNKDRSAAWGSAVWGNSRCLINGVPQDAKCVTVARREDQQGVYTIQGVTEVCDMEPLVCTAIPVRNLATNVESFIGELRQRLIELANEFDVEIVVTREPVYGASQLAGQFPLYVHMLGFQSHVVAGEIHLWSLVELYRSSRGAGPVLFVEYLDLDAHSLLPSVAGIDMANLKYVQQAFQTQAYVSALTLPMDRESGRESRFRPQVVLCGKVYSLVLAAKDFLAHMAQRPPQSPVYFRRFNSLSSGKLLYIQKHYRLELNRLMIKYQSLVKVTNNCIEFRSTCLPLLEALIKAFTINILHRILEVQITMDKNFQFSEDFIRQLVMDDLIVVTIPSKENQLLVIGNHSPTSPNCPSTTIFQQIAAIQPTSALRQLRAIFEIHTDYEDFISGKKNGKLTRVMETVNCLIKLERLEDDDNMFLTLIADSGPEFIKACNLVINELPAEEAFFIPEIYHRPVIGPGGSVIQATMKKYNVFVQFSSTFFLPQNDLSCTRYDNVVIRCPYKNVSAIPQARGELALLAQECSKLRPLALVKLSRGQYRFLLSSPSPSIAQTIANIEKNHKAYVNFPTDEPSDNYLLEVRGNDNNCLQAAKELISGSFGCETIVRLDQPMVLDHDFYNSIVIPFKHAMGIEVTASSETIRLVYRRGNGSLNKSLEVLSDYVRNHRRKVVATELERNFLVTFEDQQENQKKNIDEATANAMKLQQFHLDSQLVVLPPLYHRDMQYLQQNEDSRESLNLVQYGYTTR</sequence>
<evidence type="ECO:0000259" key="1">
    <source>
        <dbReference type="SMART" id="SM00322"/>
    </source>
</evidence>
<dbReference type="SMART" id="SM00322">
    <property type="entry name" value="KH"/>
    <property type="match status" value="1"/>
</dbReference>
<dbReference type="CDD" id="cd22453">
    <property type="entry name" value="KH-I_MUG60_like"/>
    <property type="match status" value="1"/>
</dbReference>
<dbReference type="SUPFAM" id="SSF54791">
    <property type="entry name" value="Eukaryotic type KH-domain (KH-domain type I)"/>
    <property type="match status" value="1"/>
</dbReference>
<reference evidence="2 3" key="1">
    <citation type="submission" date="2016-08" db="EMBL/GenBank/DDBJ databases">
        <title>Draft genome sequence of allopolyploid Zygosaccharomyces rouxii.</title>
        <authorList>
            <person name="Watanabe J."/>
            <person name="Uehara K."/>
            <person name="Mogi Y."/>
            <person name="Tsukioka Y."/>
        </authorList>
    </citation>
    <scope>NUCLEOTIDE SEQUENCE [LARGE SCALE GENOMIC DNA]</scope>
    <source>
        <strain evidence="2 3">NBRC 110957</strain>
    </source>
</reference>
<dbReference type="Proteomes" id="UP000187013">
    <property type="component" value="Unassembled WGS sequence"/>
</dbReference>
<comment type="caution">
    <text evidence="2">The sequence shown here is derived from an EMBL/GenBank/DDBJ whole genome shotgun (WGS) entry which is preliminary data.</text>
</comment>
<feature type="domain" description="K Homology" evidence="1">
    <location>
        <begin position="466"/>
        <end position="543"/>
    </location>
</feature>
<dbReference type="OrthoDB" id="271862at2759"/>
<proteinExistence type="predicted"/>
<dbReference type="InterPro" id="IPR004087">
    <property type="entry name" value="KH_dom"/>
</dbReference>
<evidence type="ECO:0000313" key="2">
    <source>
        <dbReference type="EMBL" id="GAV55516.1"/>
    </source>
</evidence>
<protein>
    <recommendedName>
        <fullName evidence="1">K Homology domain-containing protein</fullName>
    </recommendedName>
</protein>
<dbReference type="GO" id="GO:0003723">
    <property type="term" value="F:RNA binding"/>
    <property type="evidence" value="ECO:0007669"/>
    <property type="project" value="InterPro"/>
</dbReference>
<organism evidence="2 3">
    <name type="scientific">Zygosaccharomyces rouxii</name>
    <dbReference type="NCBI Taxonomy" id="4956"/>
    <lineage>
        <taxon>Eukaryota</taxon>
        <taxon>Fungi</taxon>
        <taxon>Dikarya</taxon>
        <taxon>Ascomycota</taxon>
        <taxon>Saccharomycotina</taxon>
        <taxon>Saccharomycetes</taxon>
        <taxon>Saccharomycetales</taxon>
        <taxon>Saccharomycetaceae</taxon>
        <taxon>Zygosaccharomyces</taxon>
    </lineage>
</organism>
<dbReference type="AlphaFoldDB" id="A0A1Q3AIG2"/>
<evidence type="ECO:0000313" key="3">
    <source>
        <dbReference type="Proteomes" id="UP000187013"/>
    </source>
</evidence>
<name>A0A1Q3AIG2_ZYGRO</name>
<dbReference type="EMBL" id="BDGX01000048">
    <property type="protein sequence ID" value="GAV55516.1"/>
    <property type="molecule type" value="Genomic_DNA"/>
</dbReference>
<dbReference type="InterPro" id="IPR036612">
    <property type="entry name" value="KH_dom_type_1_sf"/>
</dbReference>
<gene>
    <name evidence="2" type="ORF">ZYGR_0AV01480</name>
</gene>
<accession>A0A1Q3AIG2</accession>